<dbReference type="Proteomes" id="UP001595912">
    <property type="component" value="Unassembled WGS sequence"/>
</dbReference>
<gene>
    <name evidence="1" type="ORF">ACFPIJ_47330</name>
</gene>
<reference evidence="2" key="1">
    <citation type="journal article" date="2019" name="Int. J. Syst. Evol. Microbiol.">
        <title>The Global Catalogue of Microorganisms (GCM) 10K type strain sequencing project: providing services to taxonomists for standard genome sequencing and annotation.</title>
        <authorList>
            <consortium name="The Broad Institute Genomics Platform"/>
            <consortium name="The Broad Institute Genome Sequencing Center for Infectious Disease"/>
            <person name="Wu L."/>
            <person name="Ma J."/>
        </authorList>
    </citation>
    <scope>NUCLEOTIDE SEQUENCE [LARGE SCALE GENOMIC DNA]</scope>
    <source>
        <strain evidence="2">CGMCC 4.7152</strain>
    </source>
</reference>
<sequence length="277" mass="30413">MTPTIWDELATREPIDPATLALVLADQRTWSRRWLYPVLRPACNLLVALAVVARRLVPVRLTAHATMDALCVWFLRRCVSPAAGALLVRHFVVETNLLACIARNAGGPEVSLRPRSLAELGDRAVIVHDVNVYDVLGALGRQVVPPPGGLDTTMLAVGPIDAEPGTRRWLRLDIQSALCLMNIPFALCLSAEEYRRAVQSLRLDAHLLAALADLTGDPVYRTWAPAGVAVRVDSRLEVPRAVYEHAVICEYAHERLLRTTPPPATVRRMADAVGVPR</sequence>
<dbReference type="InterPro" id="IPR054268">
    <property type="entry name" value="DUF6999"/>
</dbReference>
<dbReference type="RefSeq" id="WP_380126069.1">
    <property type="nucleotide sequence ID" value="NZ_JBHSIU010000073.1"/>
</dbReference>
<dbReference type="EMBL" id="JBHSIU010000073">
    <property type="protein sequence ID" value="MFC5005431.1"/>
    <property type="molecule type" value="Genomic_DNA"/>
</dbReference>
<keyword evidence="2" id="KW-1185">Reference proteome</keyword>
<evidence type="ECO:0000313" key="2">
    <source>
        <dbReference type="Proteomes" id="UP001595912"/>
    </source>
</evidence>
<evidence type="ECO:0000313" key="1">
    <source>
        <dbReference type="EMBL" id="MFC5005431.1"/>
    </source>
</evidence>
<organism evidence="1 2">
    <name type="scientific">Dactylosporangium cerinum</name>
    <dbReference type="NCBI Taxonomy" id="1434730"/>
    <lineage>
        <taxon>Bacteria</taxon>
        <taxon>Bacillati</taxon>
        <taxon>Actinomycetota</taxon>
        <taxon>Actinomycetes</taxon>
        <taxon>Micromonosporales</taxon>
        <taxon>Micromonosporaceae</taxon>
        <taxon>Dactylosporangium</taxon>
    </lineage>
</organism>
<name>A0ABV9WDT0_9ACTN</name>
<dbReference type="Pfam" id="PF22523">
    <property type="entry name" value="DUF6999"/>
    <property type="match status" value="1"/>
</dbReference>
<comment type="caution">
    <text evidence="1">The sequence shown here is derived from an EMBL/GenBank/DDBJ whole genome shotgun (WGS) entry which is preliminary data.</text>
</comment>
<proteinExistence type="predicted"/>
<accession>A0ABV9WDT0</accession>
<protein>
    <submittedName>
        <fullName evidence="1">DUF6999 family protein</fullName>
    </submittedName>
</protein>